<dbReference type="PROSITE" id="PS51257">
    <property type="entry name" value="PROKAR_LIPOPROTEIN"/>
    <property type="match status" value="1"/>
</dbReference>
<dbReference type="PANTHER" id="PTHR37946">
    <property type="entry name" value="SLL1969 PROTEIN"/>
    <property type="match status" value="1"/>
</dbReference>
<dbReference type="Pfam" id="PF12697">
    <property type="entry name" value="Abhydrolase_6"/>
    <property type="match status" value="1"/>
</dbReference>
<dbReference type="Gene3D" id="3.40.50.1820">
    <property type="entry name" value="alpha/beta hydrolase"/>
    <property type="match status" value="1"/>
</dbReference>
<dbReference type="KEGG" id="smai:EXU30_02660"/>
<reference evidence="2 3" key="1">
    <citation type="submission" date="2019-02" db="EMBL/GenBank/DDBJ databases">
        <title>Shewanella sp. D4-2 isolated from Dokdo Island.</title>
        <authorList>
            <person name="Baek K."/>
        </authorList>
    </citation>
    <scope>NUCLEOTIDE SEQUENCE [LARGE SCALE GENOMIC DNA]</scope>
    <source>
        <strain evidence="2 3">D4-2</strain>
    </source>
</reference>
<evidence type="ECO:0000313" key="3">
    <source>
        <dbReference type="Proteomes" id="UP000291106"/>
    </source>
</evidence>
<evidence type="ECO:0000313" key="2">
    <source>
        <dbReference type="EMBL" id="QBF81715.1"/>
    </source>
</evidence>
<name>A0A411PDS8_9GAMM</name>
<proteinExistence type="predicted"/>
<evidence type="ECO:0000259" key="1">
    <source>
        <dbReference type="Pfam" id="PF12697"/>
    </source>
</evidence>
<dbReference type="OrthoDB" id="869379at2"/>
<accession>A0A411PDS8</accession>
<feature type="domain" description="AB hydrolase-1" evidence="1">
    <location>
        <begin position="228"/>
        <end position="360"/>
    </location>
</feature>
<dbReference type="GO" id="GO:0016787">
    <property type="term" value="F:hydrolase activity"/>
    <property type="evidence" value="ECO:0007669"/>
    <property type="project" value="UniProtKB-KW"/>
</dbReference>
<dbReference type="RefSeq" id="WP_130597689.1">
    <property type="nucleotide sequence ID" value="NZ_CP036200.1"/>
</dbReference>
<sequence length="432" mass="48246">MSITKSGYPSSQLYGLKLLVLLSVAMVLSGCQIQKLKSDLEVAKQEYGVLTIETLPTTILTDNKKRVYVAVYRGNGDSREMVNFRTTAAGQRQYMIMPMGQYELLAFVDSNDDLIYQPGEPIFWQKTIAPIALSSLDEQDSSLQELDALKLQLEPNLTFKQNLDVSMFGLKRQLAQAKDKFLHQVDWQDPRFSQQVAQLGMWQPVAFSEQFGFGLYTLDKFEPNKPSVVFVHGISGSPAQFEQIAEHLAKDVQVLLFQYPSAYPLDYSAYILQVALEEVVNLYQPSSLAVVAHSMGGLVARGALVASDNLNSHSIKFITMATPWSGHFAASYGVAYSPVVAPVWRSMVPESQYLKQIFATELSTYHQHYLLFAYAKSRGGEGSANDGSVSLKSQLNEQAQREARKVIGVSDDHTGVLTNSLVYQYINQWLFD</sequence>
<dbReference type="Proteomes" id="UP000291106">
    <property type="component" value="Chromosome"/>
</dbReference>
<dbReference type="PANTHER" id="PTHR37946:SF1">
    <property type="entry name" value="SLL1969 PROTEIN"/>
    <property type="match status" value="1"/>
</dbReference>
<keyword evidence="2" id="KW-0378">Hydrolase</keyword>
<keyword evidence="3" id="KW-1185">Reference proteome</keyword>
<dbReference type="EMBL" id="CP036200">
    <property type="protein sequence ID" value="QBF81715.1"/>
    <property type="molecule type" value="Genomic_DNA"/>
</dbReference>
<protein>
    <submittedName>
        <fullName evidence="2">Alpha/beta fold hydrolase</fullName>
    </submittedName>
</protein>
<gene>
    <name evidence="2" type="ORF">EXU30_02660</name>
</gene>
<dbReference type="AlphaFoldDB" id="A0A411PDS8"/>
<organism evidence="2 3">
    <name type="scientific">Shewanella maritima</name>
    <dbReference type="NCBI Taxonomy" id="2520507"/>
    <lineage>
        <taxon>Bacteria</taxon>
        <taxon>Pseudomonadati</taxon>
        <taxon>Pseudomonadota</taxon>
        <taxon>Gammaproteobacteria</taxon>
        <taxon>Alteromonadales</taxon>
        <taxon>Shewanellaceae</taxon>
        <taxon>Shewanella</taxon>
    </lineage>
</organism>
<dbReference type="InterPro" id="IPR029058">
    <property type="entry name" value="AB_hydrolase_fold"/>
</dbReference>
<dbReference type="InterPro" id="IPR000073">
    <property type="entry name" value="AB_hydrolase_1"/>
</dbReference>
<dbReference type="SUPFAM" id="SSF53474">
    <property type="entry name" value="alpha/beta-Hydrolases"/>
    <property type="match status" value="1"/>
</dbReference>